<evidence type="ECO:0000313" key="1">
    <source>
        <dbReference type="EMBL" id="QJB01841.1"/>
    </source>
</evidence>
<dbReference type="EMBL" id="MT143738">
    <property type="protein sequence ID" value="QJB01841.1"/>
    <property type="molecule type" value="Genomic_DNA"/>
</dbReference>
<name>A0A6M3M255_9ZZZZ</name>
<gene>
    <name evidence="1" type="ORF">MM171B01839_0004</name>
</gene>
<sequence length="193" mass="22085">MNEEMKAELKKRLDKTASQPLLALSYKAAVFSICGVPTRIAEKNYSRLRAVQKKLDDLNVAYDTYAWTIVKVYWDFCKGKDMRSVPLNIFCGTKAWERFLKILESTVEITTDHDEQWSRMVHAELNAARMYIGAQVSRKMVTLSQMRRGAGQSSPRPEVVAEVERLLGETYGISGTYDEIIVALYKRRHPSKA</sequence>
<accession>A0A6M3M255</accession>
<protein>
    <submittedName>
        <fullName evidence="1">Uncharacterized protein</fullName>
    </submittedName>
</protein>
<reference evidence="1" key="1">
    <citation type="submission" date="2020-03" db="EMBL/GenBank/DDBJ databases">
        <title>The deep terrestrial virosphere.</title>
        <authorList>
            <person name="Holmfeldt K."/>
            <person name="Nilsson E."/>
            <person name="Simone D."/>
            <person name="Lopez-Fernandez M."/>
            <person name="Wu X."/>
            <person name="de Brujin I."/>
            <person name="Lundin D."/>
            <person name="Andersson A."/>
            <person name="Bertilsson S."/>
            <person name="Dopson M."/>
        </authorList>
    </citation>
    <scope>NUCLEOTIDE SEQUENCE</scope>
    <source>
        <strain evidence="1">MM171B01839</strain>
    </source>
</reference>
<dbReference type="AlphaFoldDB" id="A0A6M3M255"/>
<proteinExistence type="predicted"/>
<organism evidence="1">
    <name type="scientific">viral metagenome</name>
    <dbReference type="NCBI Taxonomy" id="1070528"/>
    <lineage>
        <taxon>unclassified sequences</taxon>
        <taxon>metagenomes</taxon>
        <taxon>organismal metagenomes</taxon>
    </lineage>
</organism>